<organism evidence="1 2">
    <name type="scientific">Canavalia gladiata</name>
    <name type="common">Sword bean</name>
    <name type="synonym">Dolichos gladiatus</name>
    <dbReference type="NCBI Taxonomy" id="3824"/>
    <lineage>
        <taxon>Eukaryota</taxon>
        <taxon>Viridiplantae</taxon>
        <taxon>Streptophyta</taxon>
        <taxon>Embryophyta</taxon>
        <taxon>Tracheophyta</taxon>
        <taxon>Spermatophyta</taxon>
        <taxon>Magnoliopsida</taxon>
        <taxon>eudicotyledons</taxon>
        <taxon>Gunneridae</taxon>
        <taxon>Pentapetalae</taxon>
        <taxon>rosids</taxon>
        <taxon>fabids</taxon>
        <taxon>Fabales</taxon>
        <taxon>Fabaceae</taxon>
        <taxon>Papilionoideae</taxon>
        <taxon>50 kb inversion clade</taxon>
        <taxon>NPAAA clade</taxon>
        <taxon>indigoferoid/millettioid clade</taxon>
        <taxon>Phaseoleae</taxon>
        <taxon>Canavalia</taxon>
    </lineage>
</organism>
<dbReference type="Proteomes" id="UP001367508">
    <property type="component" value="Unassembled WGS sequence"/>
</dbReference>
<gene>
    <name evidence="1" type="ORF">VNO77_15098</name>
</gene>
<protein>
    <submittedName>
        <fullName evidence="1">Uncharacterized protein</fullName>
    </submittedName>
</protein>
<evidence type="ECO:0000313" key="2">
    <source>
        <dbReference type="Proteomes" id="UP001367508"/>
    </source>
</evidence>
<sequence>MPAPPIGEPRRTYGLIISNARDCPVDSCGSTNQNPLASLILVLRETSSQPAYCFNGSVRIATLLMCSCGILMLNAKRRSHGREHLPRKIRFKIQESSLRLHTAFAPDRSSKV</sequence>
<dbReference type="EMBL" id="JAYMYQ010000003">
    <property type="protein sequence ID" value="KAK7344888.1"/>
    <property type="molecule type" value="Genomic_DNA"/>
</dbReference>
<keyword evidence="2" id="KW-1185">Reference proteome</keyword>
<evidence type="ECO:0000313" key="1">
    <source>
        <dbReference type="EMBL" id="KAK7344888.1"/>
    </source>
</evidence>
<reference evidence="1 2" key="1">
    <citation type="submission" date="2024-01" db="EMBL/GenBank/DDBJ databases">
        <title>The genomes of 5 underutilized Papilionoideae crops provide insights into root nodulation and disease resistanc.</title>
        <authorList>
            <person name="Jiang F."/>
        </authorList>
    </citation>
    <scope>NUCLEOTIDE SEQUENCE [LARGE SCALE GENOMIC DNA]</scope>
    <source>
        <strain evidence="1">LVBAO_FW01</strain>
        <tissue evidence="1">Leaves</tissue>
    </source>
</reference>
<dbReference type="AlphaFoldDB" id="A0AAN9M402"/>
<comment type="caution">
    <text evidence="1">The sequence shown here is derived from an EMBL/GenBank/DDBJ whole genome shotgun (WGS) entry which is preliminary data.</text>
</comment>
<name>A0AAN9M402_CANGL</name>
<proteinExistence type="predicted"/>
<accession>A0AAN9M402</accession>